<evidence type="ECO:0000256" key="2">
    <source>
        <dbReference type="ARBA" id="ARBA00009007"/>
    </source>
</evidence>
<evidence type="ECO:0000256" key="4">
    <source>
        <dbReference type="ARBA" id="ARBA00022801"/>
    </source>
</evidence>
<dbReference type="Pfam" id="PF05925">
    <property type="entry name" value="IpgD"/>
    <property type="match status" value="1"/>
</dbReference>
<dbReference type="InterPro" id="IPR008108">
    <property type="entry name" value="IpgD/SopB"/>
</dbReference>
<keyword evidence="3" id="KW-0964">Secreted</keyword>
<comment type="subcellular location">
    <subcellularLocation>
        <location evidence="1">Secreted</location>
    </subcellularLocation>
</comment>
<dbReference type="KEGG" id="sod:Sant_3209"/>
<protein>
    <submittedName>
        <fullName evidence="7">Inositol phosphate phosphatase</fullName>
    </submittedName>
</protein>
<proteinExistence type="inferred from homology"/>
<feature type="region of interest" description="Disordered" evidence="6">
    <location>
        <begin position="50"/>
        <end position="80"/>
    </location>
</feature>
<sequence length="681" mass="75565">MPEVIRHSNVSVASMRKLFEQQSPKDAAKDTLVNERNSLNSNLNFLYSLLDGKDSKRPEKQTLTETPERRDPPPVYGKREGLEAIFDKLNPLEKKQPMDGAQHSSPEAINAALLSKSQPEIKDVSPTSGQGVAPEIALSDMNVSECAQSINELTEYQLGVIETTILAYKQLEILQPMERKGRSASAENSIHDHIIASREHLAELKKTTEGKFAEIKQDRNAHPDELMDAAKLRKEMLAMLTSEYQKMGIKPQEAKKRALVAYNAARTDTLNNAPWKTIQREISHNGNQYSSLQRPAAEMKLGDRDIFPTAYQGKGICSSDANETKHAANLWQSSLSVEDQFGQQQTLFQGIRHGVLSPFALPARSAERIEGAQNRAKEVVTAALYSRPELMARALKGETVPLQLVSTSLLTPTKISIFGKEREMLRDQMQAWQTLCKAESQRDGALTLTVHNDKGEAQEVKVALDVAAFNFGVNEFSLKLGLGNDTSDSYNAVALNQLLGNDLRPEAEPGGWVGRYLEGKPTPENANKVITLSKQLKNIWNGKLHRSDGGEPYKTPQRLMMLAYEIGAVPCWNCKSGKDRTGMLDAEVKREAIAYHNQQPLKDPQERLNEKDTQLLQTVVLQSGNLEVQKQNTGVKGNKVAKTFKLSSMNLSLTKRLGLGDVWSKVKGLAQFAKSSSKRSL</sequence>
<evidence type="ECO:0000313" key="8">
    <source>
        <dbReference type="Proteomes" id="UP000019028"/>
    </source>
</evidence>
<name>W0I156_9GAMM</name>
<dbReference type="AlphaFoldDB" id="W0I156"/>
<dbReference type="Proteomes" id="UP000019028">
    <property type="component" value="Chromosome"/>
</dbReference>
<dbReference type="GO" id="GO:0016791">
    <property type="term" value="F:phosphatase activity"/>
    <property type="evidence" value="ECO:0007669"/>
    <property type="project" value="InterPro"/>
</dbReference>
<dbReference type="Gene3D" id="1.20.58.450">
    <property type="entry name" value="Cell division control protein 42 homolog"/>
    <property type="match status" value="1"/>
</dbReference>
<dbReference type="GO" id="GO:0005576">
    <property type="term" value="C:extracellular region"/>
    <property type="evidence" value="ECO:0007669"/>
    <property type="project" value="UniProtKB-SubCell"/>
</dbReference>
<comment type="similarity">
    <text evidence="2">Belongs to the phosphatase IpgD/SopB family.</text>
</comment>
<dbReference type="EMBL" id="CP006569">
    <property type="protein sequence ID" value="AHF78205.1"/>
    <property type="molecule type" value="Genomic_DNA"/>
</dbReference>
<evidence type="ECO:0000256" key="3">
    <source>
        <dbReference type="ARBA" id="ARBA00022525"/>
    </source>
</evidence>
<dbReference type="HOGENOM" id="CLU_025781_0_0_6"/>
<dbReference type="PRINTS" id="PR01734">
    <property type="entry name" value="TYPE3OMBPROT"/>
</dbReference>
<feature type="compositionally biased region" description="Basic and acidic residues" evidence="6">
    <location>
        <begin position="51"/>
        <end position="80"/>
    </location>
</feature>
<organism evidence="7 8">
    <name type="scientific">Sodalis praecaptivus</name>
    <dbReference type="NCBI Taxonomy" id="1239307"/>
    <lineage>
        <taxon>Bacteria</taxon>
        <taxon>Pseudomonadati</taxon>
        <taxon>Pseudomonadota</taxon>
        <taxon>Gammaproteobacteria</taxon>
        <taxon>Enterobacterales</taxon>
        <taxon>Bruguierivoracaceae</taxon>
        <taxon>Sodalis</taxon>
    </lineage>
</organism>
<evidence type="ECO:0000256" key="5">
    <source>
        <dbReference type="ARBA" id="ARBA00023026"/>
    </source>
</evidence>
<accession>W0I156</accession>
<evidence type="ECO:0000256" key="6">
    <source>
        <dbReference type="SAM" id="MobiDB-lite"/>
    </source>
</evidence>
<evidence type="ECO:0000256" key="1">
    <source>
        <dbReference type="ARBA" id="ARBA00004613"/>
    </source>
</evidence>
<dbReference type="RefSeq" id="WP_148296317.1">
    <property type="nucleotide sequence ID" value="NZ_CP006569.1"/>
</dbReference>
<dbReference type="PATRIC" id="fig|1239307.3.peg.3536"/>
<evidence type="ECO:0000313" key="7">
    <source>
        <dbReference type="EMBL" id="AHF78205.1"/>
    </source>
</evidence>
<dbReference type="OrthoDB" id="22047at2"/>
<reference evidence="7 8" key="1">
    <citation type="journal article" date="2014" name="Genome Biol. Evol.">
        <title>Genome degeneration and adaptation in a nascent stage of symbiosis.</title>
        <authorList>
            <person name="Oakeson K.F."/>
            <person name="Gil R."/>
            <person name="Clayton A.L."/>
            <person name="Dunn D.M."/>
            <person name="von Niederhausern A.C."/>
            <person name="Hamil C."/>
            <person name="Aoyagi A."/>
            <person name="Duval B."/>
            <person name="Baca A."/>
            <person name="Silva F.J."/>
            <person name="Vallier A."/>
            <person name="Jackson D.G."/>
            <person name="Latorre A."/>
            <person name="Weiss R.B."/>
            <person name="Heddi A."/>
            <person name="Moya A."/>
            <person name="Dale C."/>
        </authorList>
    </citation>
    <scope>NUCLEOTIDE SEQUENCE [LARGE SCALE GENOMIC DNA]</scope>
    <source>
        <strain evidence="7 8">HS1</strain>
    </source>
</reference>
<keyword evidence="8" id="KW-1185">Reference proteome</keyword>
<keyword evidence="5" id="KW-0843">Virulence</keyword>
<keyword evidence="4" id="KW-0378">Hydrolase</keyword>
<gene>
    <name evidence="7" type="primary">sigD2</name>
    <name evidence="7" type="ORF">Sant_3209</name>
</gene>